<feature type="domain" description="YqaJ viral recombinase" evidence="1">
    <location>
        <begin position="122"/>
        <end position="256"/>
    </location>
</feature>
<dbReference type="PANTHER" id="PTHR46609:SF6">
    <property type="entry name" value="EXONUCLEASE, PHAGE-TYPE_RECB, C-TERMINAL DOMAIN-CONTAINING PROTEIN-RELATED"/>
    <property type="match status" value="1"/>
</dbReference>
<evidence type="ECO:0000313" key="2">
    <source>
        <dbReference type="EMBL" id="QHS86253.1"/>
    </source>
</evidence>
<protein>
    <recommendedName>
        <fullName evidence="1">YqaJ viral recombinase domain-containing protein</fullName>
    </recommendedName>
</protein>
<dbReference type="PANTHER" id="PTHR46609">
    <property type="entry name" value="EXONUCLEASE, PHAGE-TYPE/RECB, C-TERMINAL DOMAIN-CONTAINING PROTEIN"/>
    <property type="match status" value="1"/>
</dbReference>
<dbReference type="InterPro" id="IPR011604">
    <property type="entry name" value="PDDEXK-like_dom_sf"/>
</dbReference>
<dbReference type="InterPro" id="IPR019080">
    <property type="entry name" value="YqaJ_viral_recombinase"/>
</dbReference>
<sequence length="445" mass="52253">MDFNDNDLLDIENDVYENIEEYLRTEVINISSPHFYENLVEDITNVIHDYWMDCGICDDEDYDEVETIVENLLDVYLDFSVIPRRSISYQSLVEPSEKNTNEMLDKINALKNLPQPKQKTKEWYEFRYNLITASNIWKALSSTAQRNSLIYEKCKPLNTFQSSTNTESAMHWGIKYEPLTVMWYEHVYQTKLDDFGCIMHPLYKCIGASPDGINTDPSNKVLFGRMVEIKNIVNRDITGSPKEEYWVQTQVQMETCDLEECDFVETRFKEHESEEQFYADEDHEYKGVILHFMFKTSNMTTDEISANLSAINSPNYKYMPFNIPRTKQSIDAWINEIKTTNQSEMILFSTLYWYLDEHSCVLIQRNRAWFQAAAPIIEDTWQTILKERTDGYQHRAAKKRAIKVEPNIHVDKIDDSTSQSIRNMPLMNSICLVKLDHDAFAEETL</sequence>
<proteinExistence type="predicted"/>
<accession>A0A6C0B452</accession>
<dbReference type="InterPro" id="IPR051703">
    <property type="entry name" value="NF-kappa-B_Signaling_Reg"/>
</dbReference>
<dbReference type="SUPFAM" id="SSF52980">
    <property type="entry name" value="Restriction endonuclease-like"/>
    <property type="match status" value="1"/>
</dbReference>
<dbReference type="EMBL" id="MN739052">
    <property type="protein sequence ID" value="QHS86253.1"/>
    <property type="molecule type" value="Genomic_DNA"/>
</dbReference>
<organism evidence="2">
    <name type="scientific">viral metagenome</name>
    <dbReference type="NCBI Taxonomy" id="1070528"/>
    <lineage>
        <taxon>unclassified sequences</taxon>
        <taxon>metagenomes</taxon>
        <taxon>organismal metagenomes</taxon>
    </lineage>
</organism>
<reference evidence="2" key="1">
    <citation type="journal article" date="2020" name="Nature">
        <title>Giant virus diversity and host interactions through global metagenomics.</title>
        <authorList>
            <person name="Schulz F."/>
            <person name="Roux S."/>
            <person name="Paez-Espino D."/>
            <person name="Jungbluth S."/>
            <person name="Walsh D.A."/>
            <person name="Denef V.J."/>
            <person name="McMahon K.D."/>
            <person name="Konstantinidis K.T."/>
            <person name="Eloe-Fadrosh E.A."/>
            <person name="Kyrpides N.C."/>
            <person name="Woyke T."/>
        </authorList>
    </citation>
    <scope>NUCLEOTIDE SEQUENCE</scope>
    <source>
        <strain evidence="2">GVMAG-M-3300009187-29</strain>
    </source>
</reference>
<dbReference type="Pfam" id="PF09588">
    <property type="entry name" value="YqaJ"/>
    <property type="match status" value="1"/>
</dbReference>
<dbReference type="AlphaFoldDB" id="A0A6C0B452"/>
<dbReference type="CDD" id="cd22343">
    <property type="entry name" value="PDDEXK_lambda_exonuclease-like"/>
    <property type="match status" value="1"/>
</dbReference>
<dbReference type="InterPro" id="IPR011335">
    <property type="entry name" value="Restrct_endonuc-II-like"/>
</dbReference>
<evidence type="ECO:0000259" key="1">
    <source>
        <dbReference type="Pfam" id="PF09588"/>
    </source>
</evidence>
<name>A0A6C0B452_9ZZZZ</name>
<dbReference type="Gene3D" id="3.90.320.10">
    <property type="match status" value="1"/>
</dbReference>